<reference evidence="1 2" key="1">
    <citation type="submission" date="2020-08" db="EMBL/GenBank/DDBJ databases">
        <title>Genomic Encyclopedia of Archaeal and Bacterial Type Strains, Phase II (KMG-II): from individual species to whole genera.</title>
        <authorList>
            <person name="Goeker M."/>
        </authorList>
    </citation>
    <scope>NUCLEOTIDE SEQUENCE [LARGE SCALE GENOMIC DNA]</scope>
    <source>
        <strain evidence="1 2">DSM 43850</strain>
    </source>
</reference>
<proteinExistence type="predicted"/>
<evidence type="ECO:0000313" key="2">
    <source>
        <dbReference type="Proteomes" id="UP000517916"/>
    </source>
</evidence>
<dbReference type="EMBL" id="JACJID010000003">
    <property type="protein sequence ID" value="MBA8927712.1"/>
    <property type="molecule type" value="Genomic_DNA"/>
</dbReference>
<comment type="caution">
    <text evidence="1">The sequence shown here is derived from an EMBL/GenBank/DDBJ whole genome shotgun (WGS) entry which is preliminary data.</text>
</comment>
<evidence type="ECO:0008006" key="3">
    <source>
        <dbReference type="Google" id="ProtNLM"/>
    </source>
</evidence>
<sequence>MLLFVDEQGGPPRLAELASPRAKITVEEASDHHVELLFQDGDAQLRLLLGTEVAALLTLRLTTLFGDRVAWMRQHGAER</sequence>
<evidence type="ECO:0000313" key="1">
    <source>
        <dbReference type="EMBL" id="MBA8927712.1"/>
    </source>
</evidence>
<dbReference type="RefSeq" id="WP_182838456.1">
    <property type="nucleotide sequence ID" value="NZ_BAAABQ010000025.1"/>
</dbReference>
<accession>A0ABR6BM65</accession>
<gene>
    <name evidence="1" type="ORF">BC739_004918</name>
</gene>
<protein>
    <recommendedName>
        <fullName evidence="3">SCP-2 sterol transfer family protein</fullName>
    </recommendedName>
</protein>
<organism evidence="1 2">
    <name type="scientific">Kutzneria viridogrisea</name>
    <dbReference type="NCBI Taxonomy" id="47990"/>
    <lineage>
        <taxon>Bacteria</taxon>
        <taxon>Bacillati</taxon>
        <taxon>Actinomycetota</taxon>
        <taxon>Actinomycetes</taxon>
        <taxon>Pseudonocardiales</taxon>
        <taxon>Pseudonocardiaceae</taxon>
        <taxon>Kutzneria</taxon>
    </lineage>
</organism>
<keyword evidence="2" id="KW-1185">Reference proteome</keyword>
<dbReference type="Proteomes" id="UP000517916">
    <property type="component" value="Unassembled WGS sequence"/>
</dbReference>
<name>A0ABR6BM65_9PSEU</name>